<dbReference type="GO" id="GO:0016763">
    <property type="term" value="F:pentosyltransferase activity"/>
    <property type="evidence" value="ECO:0007669"/>
    <property type="project" value="TreeGrafter"/>
</dbReference>
<feature type="transmembrane region" description="Helical" evidence="8">
    <location>
        <begin position="119"/>
        <end position="137"/>
    </location>
</feature>
<keyword evidence="3" id="KW-0328">Glycosyltransferase</keyword>
<keyword evidence="6 8" id="KW-1133">Transmembrane helix</keyword>
<protein>
    <submittedName>
        <fullName evidence="10">Unannotated protein</fullName>
    </submittedName>
</protein>
<reference evidence="10" key="1">
    <citation type="submission" date="2020-05" db="EMBL/GenBank/DDBJ databases">
        <authorList>
            <person name="Chiriac C."/>
            <person name="Salcher M."/>
            <person name="Ghai R."/>
            <person name="Kavagutti S V."/>
        </authorList>
    </citation>
    <scope>NUCLEOTIDE SEQUENCE</scope>
</reference>
<evidence type="ECO:0000256" key="4">
    <source>
        <dbReference type="ARBA" id="ARBA00022679"/>
    </source>
</evidence>
<organism evidence="10">
    <name type="scientific">freshwater metagenome</name>
    <dbReference type="NCBI Taxonomy" id="449393"/>
    <lineage>
        <taxon>unclassified sequences</taxon>
        <taxon>metagenomes</taxon>
        <taxon>ecological metagenomes</taxon>
    </lineage>
</organism>
<feature type="transmembrane region" description="Helical" evidence="8">
    <location>
        <begin position="217"/>
        <end position="234"/>
    </location>
</feature>
<dbReference type="PANTHER" id="PTHR33908">
    <property type="entry name" value="MANNOSYLTRANSFERASE YKCB-RELATED"/>
    <property type="match status" value="1"/>
</dbReference>
<comment type="subcellular location">
    <subcellularLocation>
        <location evidence="1">Cell membrane</location>
        <topology evidence="1">Multi-pass membrane protein</topology>
    </subcellularLocation>
</comment>
<feature type="transmembrane region" description="Helical" evidence="8">
    <location>
        <begin position="22"/>
        <end position="40"/>
    </location>
</feature>
<evidence type="ECO:0000256" key="2">
    <source>
        <dbReference type="ARBA" id="ARBA00022475"/>
    </source>
</evidence>
<dbReference type="GO" id="GO:0005886">
    <property type="term" value="C:plasma membrane"/>
    <property type="evidence" value="ECO:0007669"/>
    <property type="project" value="UniProtKB-SubCell"/>
</dbReference>
<evidence type="ECO:0000256" key="7">
    <source>
        <dbReference type="ARBA" id="ARBA00023136"/>
    </source>
</evidence>
<feature type="transmembrane region" description="Helical" evidence="8">
    <location>
        <begin position="91"/>
        <end position="112"/>
    </location>
</feature>
<keyword evidence="5 8" id="KW-0812">Transmembrane</keyword>
<keyword evidence="2" id="KW-1003">Cell membrane</keyword>
<feature type="transmembrane region" description="Helical" evidence="8">
    <location>
        <begin position="360"/>
        <end position="382"/>
    </location>
</feature>
<name>A0A6J6GT74_9ZZZZ</name>
<feature type="domain" description="Glycosyltransferase RgtA/B/C/D-like" evidence="9">
    <location>
        <begin position="71"/>
        <end position="222"/>
    </location>
</feature>
<dbReference type="Pfam" id="PF13231">
    <property type="entry name" value="PMT_2"/>
    <property type="match status" value="1"/>
</dbReference>
<dbReference type="InterPro" id="IPR038731">
    <property type="entry name" value="RgtA/B/C-like"/>
</dbReference>
<evidence type="ECO:0000256" key="5">
    <source>
        <dbReference type="ARBA" id="ARBA00022692"/>
    </source>
</evidence>
<gene>
    <name evidence="10" type="ORF">UFOPK1835_00679</name>
</gene>
<dbReference type="PANTHER" id="PTHR33908:SF11">
    <property type="entry name" value="MEMBRANE PROTEIN"/>
    <property type="match status" value="1"/>
</dbReference>
<evidence type="ECO:0000256" key="3">
    <source>
        <dbReference type="ARBA" id="ARBA00022676"/>
    </source>
</evidence>
<feature type="transmembrane region" description="Helical" evidence="8">
    <location>
        <begin position="190"/>
        <end position="205"/>
    </location>
</feature>
<feature type="transmembrane region" description="Helical" evidence="8">
    <location>
        <begin position="269"/>
        <end position="289"/>
    </location>
</feature>
<dbReference type="GO" id="GO:0008610">
    <property type="term" value="P:lipid biosynthetic process"/>
    <property type="evidence" value="ECO:0007669"/>
    <property type="project" value="UniProtKB-ARBA"/>
</dbReference>
<evidence type="ECO:0000256" key="6">
    <source>
        <dbReference type="ARBA" id="ARBA00022989"/>
    </source>
</evidence>
<evidence type="ECO:0000256" key="1">
    <source>
        <dbReference type="ARBA" id="ARBA00004651"/>
    </source>
</evidence>
<evidence type="ECO:0000259" key="9">
    <source>
        <dbReference type="Pfam" id="PF13231"/>
    </source>
</evidence>
<feature type="transmembrane region" description="Helical" evidence="8">
    <location>
        <begin position="310"/>
        <end position="328"/>
    </location>
</feature>
<feature type="transmembrane region" description="Helical" evidence="8">
    <location>
        <begin position="334"/>
        <end position="353"/>
    </location>
</feature>
<proteinExistence type="predicted"/>
<keyword evidence="4" id="KW-0808">Transferase</keyword>
<accession>A0A6J6GT74</accession>
<keyword evidence="7 8" id="KW-0472">Membrane</keyword>
<dbReference type="InterPro" id="IPR050297">
    <property type="entry name" value="LipidA_mod_glycosyltrf_83"/>
</dbReference>
<evidence type="ECO:0000313" key="10">
    <source>
        <dbReference type="EMBL" id="CAB4604582.1"/>
    </source>
</evidence>
<evidence type="ECO:0000256" key="8">
    <source>
        <dbReference type="SAM" id="Phobius"/>
    </source>
</evidence>
<dbReference type="EMBL" id="CAEZUP010000020">
    <property type="protein sequence ID" value="CAB4604582.1"/>
    <property type="molecule type" value="Genomic_DNA"/>
</dbReference>
<feature type="transmembrane region" description="Helical" evidence="8">
    <location>
        <begin position="143"/>
        <end position="162"/>
    </location>
</feature>
<sequence>MPNADPEVPGTASESSAAPTEIVVVGVVAVAVGVILRFASRSPLWLDEALTVNISALPFSDMVEALRHDGHPPFFYAILHVWMQLFGEGDFAVRALSGVFGLLALPLAWVAGRRRGGSLLGWISVAVVALSPFAIRYSDEARMYSLVMLLVLAGYLLVDDIVRAGKDGLGRLVGLTAVTAALLYTHYWSLWLLSALGLVLVWTVWKPSSPQARTISLKVIAAIAVGGALFLPWLPTMLYQAANTGTPWAAATRPTAALGFTLQDFGSGLYSDAVFVLMLVCIAIVLGVFGRATSTRTIELDMRTRPQVRMEALIAAVAFAIGSGVTFITNSAFATRYTAIIFPLVALLVAAGLSRFTGRVIRFAVVAGTCGCLCVGGLWFAMEVRSQSAEAARVILENSRESDLVVFCPDQLGPSGNRALGDNLEQVVYPTFDSPEFVDWVDYGNRNAQSDPVAFANRVLSEAGPSRAIFVVWNPAYKTFEGQCEKLIATLGAGRPAVDLLVAGGGEYFEHESVTWYPVTTAPE</sequence>
<dbReference type="AlphaFoldDB" id="A0A6J6GT74"/>